<feature type="domain" description="RRM" evidence="10">
    <location>
        <begin position="21"/>
        <end position="99"/>
    </location>
</feature>
<feature type="region of interest" description="Disordered" evidence="9">
    <location>
        <begin position="199"/>
        <end position="227"/>
    </location>
</feature>
<evidence type="ECO:0000256" key="1">
    <source>
        <dbReference type="ARBA" id="ARBA00006938"/>
    </source>
</evidence>
<dbReference type="GO" id="GO:0005681">
    <property type="term" value="C:spliceosomal complex"/>
    <property type="evidence" value="ECO:0007669"/>
    <property type="project" value="UniProtKB-KW"/>
</dbReference>
<name>A0ABD3ISZ0_EUCGL</name>
<dbReference type="EMBL" id="JBJKBG010000011">
    <property type="protein sequence ID" value="KAL3717752.1"/>
    <property type="molecule type" value="Genomic_DNA"/>
</dbReference>
<evidence type="ECO:0000259" key="10">
    <source>
        <dbReference type="PROSITE" id="PS50102"/>
    </source>
</evidence>
<evidence type="ECO:0000256" key="9">
    <source>
        <dbReference type="SAM" id="MobiDB-lite"/>
    </source>
</evidence>
<dbReference type="InterPro" id="IPR034264">
    <property type="entry name" value="RBM48_RRM"/>
</dbReference>
<proteinExistence type="inferred from homology"/>
<dbReference type="SUPFAM" id="SSF54928">
    <property type="entry name" value="RNA-binding domain, RBD"/>
    <property type="match status" value="1"/>
</dbReference>
<evidence type="ECO:0000256" key="4">
    <source>
        <dbReference type="ARBA" id="ARBA00022728"/>
    </source>
</evidence>
<keyword evidence="4" id="KW-0747">Spliceosome</keyword>
<dbReference type="Proteomes" id="UP001634007">
    <property type="component" value="Unassembled WGS sequence"/>
</dbReference>
<evidence type="ECO:0000313" key="11">
    <source>
        <dbReference type="EMBL" id="KAL3717752.1"/>
    </source>
</evidence>
<dbReference type="FunFam" id="3.30.70.330:FF:000424">
    <property type="entry name" value="RNA-binding protein 48 isoform X4"/>
    <property type="match status" value="1"/>
</dbReference>
<keyword evidence="6" id="KW-0508">mRNA splicing</keyword>
<evidence type="ECO:0000313" key="12">
    <source>
        <dbReference type="Proteomes" id="UP001634007"/>
    </source>
</evidence>
<evidence type="ECO:0000256" key="7">
    <source>
        <dbReference type="ARBA" id="ARBA00035004"/>
    </source>
</evidence>
<protein>
    <recommendedName>
        <fullName evidence="2">RNA-binding protein 48</fullName>
    </recommendedName>
</protein>
<evidence type="ECO:0000256" key="5">
    <source>
        <dbReference type="ARBA" id="ARBA00022884"/>
    </source>
</evidence>
<keyword evidence="12" id="KW-1185">Reference proteome</keyword>
<dbReference type="CDD" id="cd12442">
    <property type="entry name" value="RRM_RBM48"/>
    <property type="match status" value="1"/>
</dbReference>
<keyword evidence="5 8" id="KW-0694">RNA-binding</keyword>
<dbReference type="InterPro" id="IPR000504">
    <property type="entry name" value="RRM_dom"/>
</dbReference>
<dbReference type="EMBL" id="JBJKBG010000011">
    <property type="protein sequence ID" value="KAL3717751.1"/>
    <property type="molecule type" value="Genomic_DNA"/>
</dbReference>
<evidence type="ECO:0000256" key="2">
    <source>
        <dbReference type="ARBA" id="ARBA00015189"/>
    </source>
</evidence>
<dbReference type="GO" id="GO:0008380">
    <property type="term" value="P:RNA splicing"/>
    <property type="evidence" value="ECO:0007669"/>
    <property type="project" value="UniProtKB-KW"/>
</dbReference>
<accession>A0ABD3ISZ0</accession>
<evidence type="ECO:0000256" key="3">
    <source>
        <dbReference type="ARBA" id="ARBA00022664"/>
    </source>
</evidence>
<comment type="similarity">
    <text evidence="1">Belongs to the RBM48 family.</text>
</comment>
<comment type="function">
    <text evidence="7">As a component of the minor spliceosome, involved in the splicing of U12-type introns in pre-mRNAs.</text>
</comment>
<comment type="caution">
    <text evidence="11">The sequence shown here is derived from an EMBL/GenBank/DDBJ whole genome shotgun (WGS) entry which is preliminary data.</text>
</comment>
<dbReference type="GO" id="GO:0003723">
    <property type="term" value="F:RNA binding"/>
    <property type="evidence" value="ECO:0007669"/>
    <property type="project" value="UniProtKB-UniRule"/>
</dbReference>
<dbReference type="PANTHER" id="PTHR20957:SF0">
    <property type="entry name" value="RNA-BINDING PROTEIN 48"/>
    <property type="match status" value="1"/>
</dbReference>
<reference evidence="11 12" key="1">
    <citation type="submission" date="2024-11" db="EMBL/GenBank/DDBJ databases">
        <title>Chromosome-level genome assembly of Eucalyptus globulus Labill. provides insights into its genome evolution.</title>
        <authorList>
            <person name="Li X."/>
        </authorList>
    </citation>
    <scope>NUCLEOTIDE SEQUENCE [LARGE SCALE GENOMIC DNA]</scope>
    <source>
        <strain evidence="11">CL2024</strain>
        <tissue evidence="11">Fresh tender leaves</tissue>
    </source>
</reference>
<organism evidence="11 12">
    <name type="scientific">Eucalyptus globulus</name>
    <name type="common">Tasmanian blue gum</name>
    <dbReference type="NCBI Taxonomy" id="34317"/>
    <lineage>
        <taxon>Eukaryota</taxon>
        <taxon>Viridiplantae</taxon>
        <taxon>Streptophyta</taxon>
        <taxon>Embryophyta</taxon>
        <taxon>Tracheophyta</taxon>
        <taxon>Spermatophyta</taxon>
        <taxon>Magnoliopsida</taxon>
        <taxon>eudicotyledons</taxon>
        <taxon>Gunneridae</taxon>
        <taxon>Pentapetalae</taxon>
        <taxon>rosids</taxon>
        <taxon>malvids</taxon>
        <taxon>Myrtales</taxon>
        <taxon>Myrtaceae</taxon>
        <taxon>Myrtoideae</taxon>
        <taxon>Eucalypteae</taxon>
        <taxon>Eucalyptus</taxon>
    </lineage>
</organism>
<sequence length="227" mass="25668">MPRYKDEPPAVRVYTVCDESRYLIVRNVPALGCGDELLKLFATYGDVEECKPMDEEDCEPYTDVYWIKFCLDCNARFAKKKLDEYVFYGNRLQVSYAPHFESLSDTREKLEARRKEVLARSNSGRFKGTATSSSVGLVKSSANASSSQNSAVGQQIFNPKSASQLIPHADSSPYSRVSSELDYFQSHSMNQTVRLVRDKLNKIESSGERPQSGPAVKKARVDNRRRI</sequence>
<dbReference type="PROSITE" id="PS50102">
    <property type="entry name" value="RRM"/>
    <property type="match status" value="1"/>
</dbReference>
<keyword evidence="3" id="KW-0507">mRNA processing</keyword>
<dbReference type="Gene3D" id="3.30.70.330">
    <property type="match status" value="1"/>
</dbReference>
<dbReference type="InterPro" id="IPR012677">
    <property type="entry name" value="Nucleotide-bd_a/b_plait_sf"/>
</dbReference>
<dbReference type="AlphaFoldDB" id="A0ABD3ISZ0"/>
<dbReference type="InterPro" id="IPR039599">
    <property type="entry name" value="RBM48"/>
</dbReference>
<dbReference type="GO" id="GO:0006397">
    <property type="term" value="P:mRNA processing"/>
    <property type="evidence" value="ECO:0007669"/>
    <property type="project" value="UniProtKB-KW"/>
</dbReference>
<gene>
    <name evidence="11" type="ORF">ACJRO7_009224</name>
</gene>
<dbReference type="PANTHER" id="PTHR20957">
    <property type="entry name" value="RNA-BINDING PROTEIN 48"/>
    <property type="match status" value="1"/>
</dbReference>
<evidence type="ECO:0000256" key="6">
    <source>
        <dbReference type="ARBA" id="ARBA00023187"/>
    </source>
</evidence>
<evidence type="ECO:0000256" key="8">
    <source>
        <dbReference type="PROSITE-ProRule" id="PRU00176"/>
    </source>
</evidence>
<dbReference type="InterPro" id="IPR035979">
    <property type="entry name" value="RBD_domain_sf"/>
</dbReference>